<evidence type="ECO:0000313" key="2">
    <source>
        <dbReference type="EMBL" id="CRL36246.1"/>
    </source>
</evidence>
<feature type="signal peptide" evidence="1">
    <location>
        <begin position="1"/>
        <end position="21"/>
    </location>
</feature>
<accession>A0A0M6WJB3</accession>
<dbReference type="Proteomes" id="UP000049979">
    <property type="component" value="Unassembled WGS sequence"/>
</dbReference>
<feature type="chain" id="PRO_5039449114" description="Lipoprotein" evidence="1">
    <location>
        <begin position="22"/>
        <end position="259"/>
    </location>
</feature>
<evidence type="ECO:0008006" key="4">
    <source>
        <dbReference type="Google" id="ProtNLM"/>
    </source>
</evidence>
<dbReference type="AlphaFoldDB" id="A0A0M6WJB3"/>
<reference evidence="3" key="1">
    <citation type="submission" date="2015-05" db="EMBL/GenBank/DDBJ databases">
        <authorList>
            <consortium name="Pathogen Informatics"/>
        </authorList>
    </citation>
    <scope>NUCLEOTIDE SEQUENCE [LARGE SCALE GENOMIC DNA]</scope>
    <source>
        <strain evidence="3">M72</strain>
    </source>
</reference>
<name>A0A0M6WJB3_9FIRM</name>
<dbReference type="EMBL" id="CVRR01000011">
    <property type="protein sequence ID" value="CRL36246.1"/>
    <property type="molecule type" value="Genomic_DNA"/>
</dbReference>
<protein>
    <recommendedName>
        <fullName evidence="4">Lipoprotein</fullName>
    </recommendedName>
</protein>
<sequence length="259" mass="29233">MKKISLYLLIFTMLYCLCACGKNSDAKSNSRDDDGRKEQKIIISSIQVASNTKVMRAKVFLPNVKYLEGTNYWLGGLDTTSKVDVIDTGDGIQINVCGFYSDDTAWKNPKVYKGFQSPDNSNTPLKNVLVKGKVVPMKEKMLKADVKKTKKTIPVEITPYTVSICPVNDWREKGCFYHVVATTKDGKQYSIGELPLTDDRKGTEKKKHPFMDGTDLEELGDGYASASEMKYCGARYIFNQKIDITQIEQIEIIKYKISR</sequence>
<evidence type="ECO:0000256" key="1">
    <source>
        <dbReference type="SAM" id="SignalP"/>
    </source>
</evidence>
<organism evidence="2 3">
    <name type="scientific">Roseburia faecis</name>
    <dbReference type="NCBI Taxonomy" id="301302"/>
    <lineage>
        <taxon>Bacteria</taxon>
        <taxon>Bacillati</taxon>
        <taxon>Bacillota</taxon>
        <taxon>Clostridia</taxon>
        <taxon>Lachnospirales</taxon>
        <taxon>Lachnospiraceae</taxon>
        <taxon>Roseburia</taxon>
    </lineage>
</organism>
<gene>
    <name evidence="2" type="ORF">M72_25821</name>
</gene>
<evidence type="ECO:0000313" key="3">
    <source>
        <dbReference type="Proteomes" id="UP000049979"/>
    </source>
</evidence>
<keyword evidence="3" id="KW-1185">Reference proteome</keyword>
<proteinExistence type="predicted"/>
<keyword evidence="1" id="KW-0732">Signal</keyword>
<dbReference type="STRING" id="301302.ERS852420_02173"/>